<dbReference type="InterPro" id="IPR041586">
    <property type="entry name" value="PsrA_TetR_C"/>
</dbReference>
<reference evidence="5" key="1">
    <citation type="journal article" date="2019" name="Int. J. Syst. Evol. Microbiol.">
        <title>The Global Catalogue of Microorganisms (GCM) 10K type strain sequencing project: providing services to taxonomists for standard genome sequencing and annotation.</title>
        <authorList>
            <consortium name="The Broad Institute Genomics Platform"/>
            <consortium name="The Broad Institute Genome Sequencing Center for Infectious Disease"/>
            <person name="Wu L."/>
            <person name="Ma J."/>
        </authorList>
    </citation>
    <scope>NUCLEOTIDE SEQUENCE [LARGE SCALE GENOMIC DNA]</scope>
    <source>
        <strain evidence="5">CGMCC-1.15741</strain>
    </source>
</reference>
<dbReference type="Pfam" id="PF00440">
    <property type="entry name" value="TetR_N"/>
    <property type="match status" value="1"/>
</dbReference>
<dbReference type="SUPFAM" id="SSF48498">
    <property type="entry name" value="Tetracyclin repressor-like, C-terminal domain"/>
    <property type="match status" value="1"/>
</dbReference>
<dbReference type="InterPro" id="IPR001647">
    <property type="entry name" value="HTH_TetR"/>
</dbReference>
<accession>A0ABW1SDD7</accession>
<dbReference type="Gene3D" id="1.10.357.10">
    <property type="entry name" value="Tetracycline Repressor, domain 2"/>
    <property type="match status" value="1"/>
</dbReference>
<organism evidence="4 5">
    <name type="scientific">Ponticaulis profundi</name>
    <dbReference type="NCBI Taxonomy" id="2665222"/>
    <lineage>
        <taxon>Bacteria</taxon>
        <taxon>Pseudomonadati</taxon>
        <taxon>Pseudomonadota</taxon>
        <taxon>Alphaproteobacteria</taxon>
        <taxon>Hyphomonadales</taxon>
        <taxon>Hyphomonadaceae</taxon>
        <taxon>Ponticaulis</taxon>
    </lineage>
</organism>
<evidence type="ECO:0000313" key="4">
    <source>
        <dbReference type="EMBL" id="MFC6199722.1"/>
    </source>
</evidence>
<dbReference type="EMBL" id="JBHSSW010000066">
    <property type="protein sequence ID" value="MFC6199722.1"/>
    <property type="molecule type" value="Genomic_DNA"/>
</dbReference>
<protein>
    <submittedName>
        <fullName evidence="4">TetR/AcrR family transcriptional regulator</fullName>
    </submittedName>
</protein>
<evidence type="ECO:0000259" key="3">
    <source>
        <dbReference type="Pfam" id="PF17939"/>
    </source>
</evidence>
<dbReference type="Pfam" id="PF17939">
    <property type="entry name" value="TetR_C_30"/>
    <property type="match status" value="1"/>
</dbReference>
<dbReference type="Proteomes" id="UP001596303">
    <property type="component" value="Unassembled WGS sequence"/>
</dbReference>
<name>A0ABW1SDD7_9PROT</name>
<comment type="caution">
    <text evidence="4">The sequence shown here is derived from an EMBL/GenBank/DDBJ whole genome shotgun (WGS) entry which is preliminary data.</text>
</comment>
<proteinExistence type="predicted"/>
<evidence type="ECO:0000313" key="5">
    <source>
        <dbReference type="Proteomes" id="UP001596303"/>
    </source>
</evidence>
<sequence length="225" mass="25439">MKVNQLHSLPEEEAGPRLQLKRVARKLIAERGVHDVSVREIALAADQRNLGVVAYYFGTKDKLVADILIDGAARIEARRQVYLDAMEAEGGPKTLTDAVKAIVLPSASFADDDEIYGNYFNRFILQVSYYKSGFIDETLDGRWNTGYQRCLTHFRRLMPHLTQAEQSRRYVFFASYIGLLLAQRESMRADDTKSHPTWTSNETLLDIVQTATALLDAPILKDDQA</sequence>
<dbReference type="InterPro" id="IPR009057">
    <property type="entry name" value="Homeodomain-like_sf"/>
</dbReference>
<keyword evidence="5" id="KW-1185">Reference proteome</keyword>
<feature type="domain" description="PsrA tetracyclin repressor-like C-terminal" evidence="3">
    <location>
        <begin position="101"/>
        <end position="197"/>
    </location>
</feature>
<dbReference type="InterPro" id="IPR036271">
    <property type="entry name" value="Tet_transcr_reg_TetR-rel_C_sf"/>
</dbReference>
<feature type="domain" description="HTH tetR-type" evidence="2">
    <location>
        <begin position="23"/>
        <end position="66"/>
    </location>
</feature>
<evidence type="ECO:0000259" key="2">
    <source>
        <dbReference type="Pfam" id="PF00440"/>
    </source>
</evidence>
<dbReference type="RefSeq" id="WP_377381077.1">
    <property type="nucleotide sequence ID" value="NZ_JBHSSW010000066.1"/>
</dbReference>
<dbReference type="SUPFAM" id="SSF46689">
    <property type="entry name" value="Homeodomain-like"/>
    <property type="match status" value="1"/>
</dbReference>
<evidence type="ECO:0000256" key="1">
    <source>
        <dbReference type="ARBA" id="ARBA00023125"/>
    </source>
</evidence>
<keyword evidence="1" id="KW-0238">DNA-binding</keyword>
<gene>
    <name evidence="4" type="ORF">ACFQDM_16705</name>
</gene>